<keyword evidence="4" id="KW-1185">Reference proteome</keyword>
<dbReference type="GO" id="GO:0032543">
    <property type="term" value="P:mitochondrial translation"/>
    <property type="evidence" value="ECO:0007669"/>
    <property type="project" value="InterPro"/>
</dbReference>
<dbReference type="OrthoDB" id="283424at2759"/>
<gene>
    <name evidence="3" type="ORF">A1Q2_00449</name>
</gene>
<dbReference type="STRING" id="1220162.K1WWY5"/>
<feature type="compositionally biased region" description="Low complexity" evidence="1">
    <location>
        <begin position="1"/>
        <end position="20"/>
    </location>
</feature>
<evidence type="ECO:0000259" key="2">
    <source>
        <dbReference type="Pfam" id="PF10213"/>
    </source>
</evidence>
<dbReference type="eggNOG" id="KOG3933">
    <property type="taxonomic scope" value="Eukaryota"/>
</dbReference>
<reference evidence="3 4" key="1">
    <citation type="journal article" date="2012" name="Eukaryot. Cell">
        <title>Genome sequence of the Trichosporon asahii environmental strain CBS 8904.</title>
        <authorList>
            <person name="Yang R.Y."/>
            <person name="Li H.T."/>
            <person name="Zhu H."/>
            <person name="Zhou G.P."/>
            <person name="Wang M."/>
            <person name="Wang L."/>
        </authorList>
    </citation>
    <scope>NUCLEOTIDE SEQUENCE [LARGE SCALE GENOMIC DNA]</scope>
    <source>
        <strain evidence="3 4">CBS 8904</strain>
    </source>
</reference>
<dbReference type="Proteomes" id="UP000006757">
    <property type="component" value="Unassembled WGS sequence"/>
</dbReference>
<accession>K1WWY5</accession>
<sequence>MSLLSRSARSALAVRRAAAVPTQAARFESTDASSSSAAKPAADKKSDKKVPAKQPAKKREVSFEDRELERKLNLKERVRKQSELERTTLRPDQQKSYNAPYAVYPKRNPWDINKLPEFKWDEPSSAGFLRIQQIEEMRSLMSKAELDRPALQAQAEAHPFKLPKGQIRVQRTIDLSDPESPLQQKAVVIAPVSALPLEGADALRRFKVLAGPRWTPGWPGRMELEQAAEGVGAEGYVKISEETYATMRMNRKSASDMLERLVAAANDANSPLPKDVQADPRYMLMRAKKRNGGARDRGLTIEALKRTPTAWAASRASRSSGSRPRCRRRRWLSRRSRPRSSRHF</sequence>
<feature type="region of interest" description="Disordered" evidence="1">
    <location>
        <begin position="308"/>
        <end position="344"/>
    </location>
</feature>
<feature type="compositionally biased region" description="Basic residues" evidence="1">
    <location>
        <begin position="324"/>
        <end position="344"/>
    </location>
</feature>
<feature type="compositionally biased region" description="Basic and acidic residues" evidence="1">
    <location>
        <begin position="57"/>
        <end position="67"/>
    </location>
</feature>
<comment type="caution">
    <text evidence="3">The sequence shown here is derived from an EMBL/GenBank/DDBJ whole genome shotgun (WGS) entry which is preliminary data.</text>
</comment>
<dbReference type="AlphaFoldDB" id="K1WWY5"/>
<proteinExistence type="predicted"/>
<feature type="region of interest" description="Disordered" evidence="1">
    <location>
        <begin position="1"/>
        <end position="67"/>
    </location>
</feature>
<evidence type="ECO:0000256" key="1">
    <source>
        <dbReference type="SAM" id="MobiDB-lite"/>
    </source>
</evidence>
<feature type="compositionally biased region" description="Basic and acidic residues" evidence="1">
    <location>
        <begin position="41"/>
        <end position="50"/>
    </location>
</feature>
<dbReference type="HOGENOM" id="CLU_806948_0_0_1"/>
<protein>
    <recommendedName>
        <fullName evidence="2">Small ribosomal subunit protein mS35 mitochondrial conserved domain-containing protein</fullName>
    </recommendedName>
</protein>
<dbReference type="InterPro" id="IPR039848">
    <property type="entry name" value="Ribosomal_mS35_mt"/>
</dbReference>
<dbReference type="Pfam" id="PF10213">
    <property type="entry name" value="MRP-S28"/>
    <property type="match status" value="1"/>
</dbReference>
<dbReference type="PANTHER" id="PTHR13490">
    <property type="entry name" value="MITOCHONDRIAL 28S RIBOSOMAL PROTEIN S28"/>
    <property type="match status" value="1"/>
</dbReference>
<dbReference type="InterPro" id="IPR019349">
    <property type="entry name" value="Ribosomal_mS35_mit"/>
</dbReference>
<feature type="domain" description="Small ribosomal subunit protein mS35 mitochondrial conserved" evidence="2">
    <location>
        <begin position="165"/>
        <end position="291"/>
    </location>
</feature>
<dbReference type="InParanoid" id="K1WWY5"/>
<feature type="compositionally biased region" description="Low complexity" evidence="1">
    <location>
        <begin position="30"/>
        <end position="40"/>
    </location>
</feature>
<dbReference type="GO" id="GO:0005763">
    <property type="term" value="C:mitochondrial small ribosomal subunit"/>
    <property type="evidence" value="ECO:0007669"/>
    <property type="project" value="TreeGrafter"/>
</dbReference>
<organism evidence="3 4">
    <name type="scientific">Trichosporon asahii var. asahii (strain CBS 8904)</name>
    <name type="common">Yeast</name>
    <dbReference type="NCBI Taxonomy" id="1220162"/>
    <lineage>
        <taxon>Eukaryota</taxon>
        <taxon>Fungi</taxon>
        <taxon>Dikarya</taxon>
        <taxon>Basidiomycota</taxon>
        <taxon>Agaricomycotina</taxon>
        <taxon>Tremellomycetes</taxon>
        <taxon>Trichosporonales</taxon>
        <taxon>Trichosporonaceae</taxon>
        <taxon>Trichosporon</taxon>
    </lineage>
</organism>
<dbReference type="EMBL" id="AMBO01000140">
    <property type="protein sequence ID" value="EKD05219.1"/>
    <property type="molecule type" value="Genomic_DNA"/>
</dbReference>
<dbReference type="GO" id="GO:0003735">
    <property type="term" value="F:structural constituent of ribosome"/>
    <property type="evidence" value="ECO:0007669"/>
    <property type="project" value="InterPro"/>
</dbReference>
<name>K1WWY5_TRIAC</name>
<evidence type="ECO:0000313" key="4">
    <source>
        <dbReference type="Proteomes" id="UP000006757"/>
    </source>
</evidence>
<feature type="compositionally biased region" description="Low complexity" evidence="1">
    <location>
        <begin position="314"/>
        <end position="323"/>
    </location>
</feature>
<dbReference type="PANTHER" id="PTHR13490:SF0">
    <property type="entry name" value="SMALL RIBOSOMAL SUBUNIT PROTEIN MS35"/>
    <property type="match status" value="1"/>
</dbReference>
<evidence type="ECO:0000313" key="3">
    <source>
        <dbReference type="EMBL" id="EKD05219.1"/>
    </source>
</evidence>